<dbReference type="Pfam" id="PF18765">
    <property type="entry name" value="Polbeta"/>
    <property type="match status" value="1"/>
</dbReference>
<dbReference type="SUPFAM" id="SSF81301">
    <property type="entry name" value="Nucleotidyltransferase"/>
    <property type="match status" value="1"/>
</dbReference>
<dbReference type="InterPro" id="IPR041633">
    <property type="entry name" value="Polbeta"/>
</dbReference>
<accession>A0A4R1KUS6</accession>
<organism evidence="2 3">
    <name type="scientific">Lonepinella koalarum</name>
    <dbReference type="NCBI Taxonomy" id="53417"/>
    <lineage>
        <taxon>Bacteria</taxon>
        <taxon>Pseudomonadati</taxon>
        <taxon>Pseudomonadota</taxon>
        <taxon>Gammaproteobacteria</taxon>
        <taxon>Pasteurellales</taxon>
        <taxon>Pasteurellaceae</taxon>
        <taxon>Lonepinella</taxon>
    </lineage>
</organism>
<dbReference type="InterPro" id="IPR043519">
    <property type="entry name" value="NT_sf"/>
</dbReference>
<dbReference type="CDD" id="cd05403">
    <property type="entry name" value="NT_KNTase_like"/>
    <property type="match status" value="1"/>
</dbReference>
<keyword evidence="2" id="KW-0808">Transferase</keyword>
<protein>
    <submittedName>
        <fullName evidence="2">Putative nucleotidyltransferase</fullName>
    </submittedName>
</protein>
<dbReference type="Proteomes" id="UP000295496">
    <property type="component" value="Unassembled WGS sequence"/>
</dbReference>
<evidence type="ECO:0000259" key="1">
    <source>
        <dbReference type="Pfam" id="PF18765"/>
    </source>
</evidence>
<evidence type="ECO:0000313" key="2">
    <source>
        <dbReference type="EMBL" id="TCK68393.1"/>
    </source>
</evidence>
<sequence length="100" mass="11348">MIDLSEENLVIVKAILQQFVPDLPVWVFGSRIKGTAKKYSDLDLAVITQQPMSIRLQADIEEAFSESDLPIFVDVIDWASCSEDFKRIILQQYEVLQTGS</sequence>
<evidence type="ECO:0000313" key="3">
    <source>
        <dbReference type="Proteomes" id="UP000295496"/>
    </source>
</evidence>
<reference evidence="2 3" key="1">
    <citation type="submission" date="2019-03" db="EMBL/GenBank/DDBJ databases">
        <title>Genomic Encyclopedia of Type Strains, Phase IV (KMG-IV): sequencing the most valuable type-strain genomes for metagenomic binning, comparative biology and taxonomic classification.</title>
        <authorList>
            <person name="Goeker M."/>
        </authorList>
    </citation>
    <scope>NUCLEOTIDE SEQUENCE [LARGE SCALE GENOMIC DNA]</scope>
    <source>
        <strain evidence="2 3">DSM 10053</strain>
    </source>
</reference>
<dbReference type="RefSeq" id="WP_132302321.1">
    <property type="nucleotide sequence ID" value="NZ_CP170642.1"/>
</dbReference>
<feature type="domain" description="Polymerase beta nucleotidyltransferase" evidence="1">
    <location>
        <begin position="23"/>
        <end position="96"/>
    </location>
</feature>
<dbReference type="EMBL" id="SMGJ01000005">
    <property type="protein sequence ID" value="TCK68393.1"/>
    <property type="molecule type" value="Genomic_DNA"/>
</dbReference>
<name>A0A4R1KUS6_9PAST</name>
<keyword evidence="3" id="KW-1185">Reference proteome</keyword>
<dbReference type="AlphaFoldDB" id="A0A4R1KUS6"/>
<gene>
    <name evidence="2" type="ORF">EV692_1726</name>
</gene>
<dbReference type="Gene3D" id="3.30.460.10">
    <property type="entry name" value="Beta Polymerase, domain 2"/>
    <property type="match status" value="1"/>
</dbReference>
<dbReference type="GO" id="GO:0016740">
    <property type="term" value="F:transferase activity"/>
    <property type="evidence" value="ECO:0007669"/>
    <property type="project" value="UniProtKB-KW"/>
</dbReference>
<proteinExistence type="predicted"/>
<comment type="caution">
    <text evidence="2">The sequence shown here is derived from an EMBL/GenBank/DDBJ whole genome shotgun (WGS) entry which is preliminary data.</text>
</comment>